<protein>
    <submittedName>
        <fullName evidence="2">Uncharacterized protein</fullName>
    </submittedName>
</protein>
<keyword evidence="3" id="KW-1185">Reference proteome</keyword>
<accession>A0ABY2FAV0</accession>
<sequence>MITLVPQPAAKVRRPRASLHVLRITLILHAAFVIAQPVAAGYFLSGNVDAMTSVHSTVGGTIWMIALLQTVAAACYTLAGRGRIWPALVSVLLVVAEFVQLTFGYLQNFAVHVPLGTAIVGTVCWMTVWSFRRTARLSRREAKR</sequence>
<evidence type="ECO:0000256" key="1">
    <source>
        <dbReference type="SAM" id="Phobius"/>
    </source>
</evidence>
<dbReference type="Proteomes" id="UP000295060">
    <property type="component" value="Unassembled WGS sequence"/>
</dbReference>
<organism evidence="2 3">
    <name type="scientific">Kribbella pratensis</name>
    <dbReference type="NCBI Taxonomy" id="2512112"/>
    <lineage>
        <taxon>Bacteria</taxon>
        <taxon>Bacillati</taxon>
        <taxon>Actinomycetota</taxon>
        <taxon>Actinomycetes</taxon>
        <taxon>Propionibacteriales</taxon>
        <taxon>Kribbellaceae</taxon>
        <taxon>Kribbella</taxon>
    </lineage>
</organism>
<feature type="transmembrane region" description="Helical" evidence="1">
    <location>
        <begin position="84"/>
        <end position="103"/>
    </location>
</feature>
<gene>
    <name evidence="2" type="ORF">EV137_5808</name>
</gene>
<comment type="caution">
    <text evidence="2">The sequence shown here is derived from an EMBL/GenBank/DDBJ whole genome shotgun (WGS) entry which is preliminary data.</text>
</comment>
<feature type="transmembrane region" description="Helical" evidence="1">
    <location>
        <begin position="21"/>
        <end position="44"/>
    </location>
</feature>
<keyword evidence="1" id="KW-1133">Transmembrane helix</keyword>
<feature type="transmembrane region" description="Helical" evidence="1">
    <location>
        <begin position="109"/>
        <end position="131"/>
    </location>
</feature>
<dbReference type="EMBL" id="SODU01000003">
    <property type="protein sequence ID" value="TDW87725.1"/>
    <property type="molecule type" value="Genomic_DNA"/>
</dbReference>
<name>A0ABY2FAV0_9ACTN</name>
<evidence type="ECO:0000313" key="2">
    <source>
        <dbReference type="EMBL" id="TDW87725.1"/>
    </source>
</evidence>
<proteinExistence type="predicted"/>
<evidence type="ECO:0000313" key="3">
    <source>
        <dbReference type="Proteomes" id="UP000295060"/>
    </source>
</evidence>
<reference evidence="2 3" key="1">
    <citation type="submission" date="2019-03" db="EMBL/GenBank/DDBJ databases">
        <title>Genomic Encyclopedia of Type Strains, Phase III (KMG-III): the genomes of soil and plant-associated and newly described type strains.</title>
        <authorList>
            <person name="Whitman W."/>
        </authorList>
    </citation>
    <scope>NUCLEOTIDE SEQUENCE [LARGE SCALE GENOMIC DNA]</scope>
    <source>
        <strain evidence="2 3">VKMAc-2574</strain>
    </source>
</reference>
<keyword evidence="1" id="KW-0472">Membrane</keyword>
<feature type="transmembrane region" description="Helical" evidence="1">
    <location>
        <begin position="56"/>
        <end position="77"/>
    </location>
</feature>
<dbReference type="RefSeq" id="WP_238175612.1">
    <property type="nucleotide sequence ID" value="NZ_SODU01000003.1"/>
</dbReference>
<keyword evidence="1" id="KW-0812">Transmembrane</keyword>